<dbReference type="PROSITE" id="PS51257">
    <property type="entry name" value="PROKAR_LIPOPROTEIN"/>
    <property type="match status" value="1"/>
</dbReference>
<organism evidence="2">
    <name type="scientific">Ixodes ricinus</name>
    <name type="common">Common tick</name>
    <name type="synonym">Acarus ricinus</name>
    <dbReference type="NCBI Taxonomy" id="34613"/>
    <lineage>
        <taxon>Eukaryota</taxon>
        <taxon>Metazoa</taxon>
        <taxon>Ecdysozoa</taxon>
        <taxon>Arthropoda</taxon>
        <taxon>Chelicerata</taxon>
        <taxon>Arachnida</taxon>
        <taxon>Acari</taxon>
        <taxon>Parasitiformes</taxon>
        <taxon>Ixodida</taxon>
        <taxon>Ixodoidea</taxon>
        <taxon>Ixodidae</taxon>
        <taxon>Ixodinae</taxon>
        <taxon>Ixodes</taxon>
    </lineage>
</organism>
<feature type="chain" id="PRO_5007542860" evidence="1">
    <location>
        <begin position="21"/>
        <end position="95"/>
    </location>
</feature>
<dbReference type="EMBL" id="GEGO01001208">
    <property type="protein sequence ID" value="JAR94196.1"/>
    <property type="molecule type" value="Transcribed_RNA"/>
</dbReference>
<accession>A0A147BTS1</accession>
<keyword evidence="1" id="KW-0732">Signal</keyword>
<feature type="signal peptide" evidence="1">
    <location>
        <begin position="1"/>
        <end position="20"/>
    </location>
</feature>
<name>A0A147BTS1_IXORI</name>
<evidence type="ECO:0000256" key="1">
    <source>
        <dbReference type="SAM" id="SignalP"/>
    </source>
</evidence>
<dbReference type="AlphaFoldDB" id="A0A147BTS1"/>
<protein>
    <submittedName>
        <fullName evidence="2">Putative secreted protein</fullName>
    </submittedName>
</protein>
<proteinExistence type="predicted"/>
<reference evidence="2" key="1">
    <citation type="journal article" date="2018" name="PLoS Negl. Trop. Dis.">
        <title>Sialome diversity of ticks revealed by RNAseq of single tick salivary glands.</title>
        <authorList>
            <person name="Perner J."/>
            <person name="Kropackova S."/>
            <person name="Kopacek P."/>
            <person name="Ribeiro J.M."/>
        </authorList>
    </citation>
    <scope>NUCLEOTIDE SEQUENCE</scope>
    <source>
        <strain evidence="2">Siblings of single egg batch collected in Ceske Budejovice</strain>
        <tissue evidence="2">Salivary glands</tissue>
    </source>
</reference>
<evidence type="ECO:0000313" key="2">
    <source>
        <dbReference type="EMBL" id="JAR94196.1"/>
    </source>
</evidence>
<sequence length="95" mass="10366">MRRKVLSVPSLSLLVRLGSCTVCFAAACVRTTEGFWVVMVWRCTRGLGPAVLGKVLFAHSALVVSTKGVKHSQLFRALPTSLVTIYCRCRNNRGG</sequence>